<feature type="compositionally biased region" description="Basic residues" evidence="1">
    <location>
        <begin position="42"/>
        <end position="54"/>
    </location>
</feature>
<comment type="caution">
    <text evidence="2">The sequence shown here is derived from an EMBL/GenBank/DDBJ whole genome shotgun (WGS) entry which is preliminary data.</text>
</comment>
<dbReference type="EMBL" id="BQNB010013642">
    <property type="protein sequence ID" value="GJT18515.1"/>
    <property type="molecule type" value="Genomic_DNA"/>
</dbReference>
<keyword evidence="3" id="KW-1185">Reference proteome</keyword>
<evidence type="ECO:0000256" key="1">
    <source>
        <dbReference type="SAM" id="MobiDB-lite"/>
    </source>
</evidence>
<reference evidence="2" key="2">
    <citation type="submission" date="2022-01" db="EMBL/GenBank/DDBJ databases">
        <authorList>
            <person name="Yamashiro T."/>
            <person name="Shiraishi A."/>
            <person name="Satake H."/>
            <person name="Nakayama K."/>
        </authorList>
    </citation>
    <scope>NUCLEOTIDE SEQUENCE</scope>
</reference>
<gene>
    <name evidence="2" type="ORF">Tco_0877221</name>
</gene>
<evidence type="ECO:0000313" key="3">
    <source>
        <dbReference type="Proteomes" id="UP001151760"/>
    </source>
</evidence>
<evidence type="ECO:0000313" key="2">
    <source>
        <dbReference type="EMBL" id="GJT18515.1"/>
    </source>
</evidence>
<protein>
    <submittedName>
        <fullName evidence="2">Uncharacterized protein</fullName>
    </submittedName>
</protein>
<dbReference type="Proteomes" id="UP001151760">
    <property type="component" value="Unassembled WGS sequence"/>
</dbReference>
<accession>A0ABQ5BUI7</accession>
<proteinExistence type="predicted"/>
<reference evidence="2" key="1">
    <citation type="journal article" date="2022" name="Int. J. Mol. Sci.">
        <title>Draft Genome of Tanacetum Coccineum: Genomic Comparison of Closely Related Tanacetum-Family Plants.</title>
        <authorList>
            <person name="Yamashiro T."/>
            <person name="Shiraishi A."/>
            <person name="Nakayama K."/>
            <person name="Satake H."/>
        </authorList>
    </citation>
    <scope>NUCLEOTIDE SEQUENCE</scope>
</reference>
<feature type="compositionally biased region" description="Basic and acidic residues" evidence="1">
    <location>
        <begin position="57"/>
        <end position="70"/>
    </location>
</feature>
<sequence>AKIDVDHQLVERTQAQEQEELSIDEEKATLFQQLLEKKRKHFAAKRAKEKKKTTNKSSKEKDNVYLPKEHGRIQAQRFEVERV</sequence>
<name>A0ABQ5BUI7_9ASTR</name>
<feature type="non-terminal residue" evidence="2">
    <location>
        <position position="1"/>
    </location>
</feature>
<feature type="region of interest" description="Disordered" evidence="1">
    <location>
        <begin position="42"/>
        <end position="70"/>
    </location>
</feature>
<organism evidence="2 3">
    <name type="scientific">Tanacetum coccineum</name>
    <dbReference type="NCBI Taxonomy" id="301880"/>
    <lineage>
        <taxon>Eukaryota</taxon>
        <taxon>Viridiplantae</taxon>
        <taxon>Streptophyta</taxon>
        <taxon>Embryophyta</taxon>
        <taxon>Tracheophyta</taxon>
        <taxon>Spermatophyta</taxon>
        <taxon>Magnoliopsida</taxon>
        <taxon>eudicotyledons</taxon>
        <taxon>Gunneridae</taxon>
        <taxon>Pentapetalae</taxon>
        <taxon>asterids</taxon>
        <taxon>campanulids</taxon>
        <taxon>Asterales</taxon>
        <taxon>Asteraceae</taxon>
        <taxon>Asteroideae</taxon>
        <taxon>Anthemideae</taxon>
        <taxon>Anthemidinae</taxon>
        <taxon>Tanacetum</taxon>
    </lineage>
</organism>